<dbReference type="CDD" id="cd17111">
    <property type="entry name" value="RA1_DAGK-theta"/>
    <property type="match status" value="1"/>
</dbReference>
<evidence type="ECO:0000313" key="19">
    <source>
        <dbReference type="Proteomes" id="UP001187531"/>
    </source>
</evidence>
<keyword evidence="11 13" id="KW-0067">ATP-binding</keyword>
<evidence type="ECO:0000256" key="9">
    <source>
        <dbReference type="ARBA" id="ARBA00022777"/>
    </source>
</evidence>
<dbReference type="GO" id="GO:0004143">
    <property type="term" value="F:ATP-dependent diacylglycerol kinase activity"/>
    <property type="evidence" value="ECO:0007669"/>
    <property type="project" value="UniProtKB-EC"/>
</dbReference>
<dbReference type="InterPro" id="IPR056392">
    <property type="entry name" value="DGKtheta_RBD"/>
</dbReference>
<evidence type="ECO:0000259" key="15">
    <source>
        <dbReference type="PROSITE" id="PS50081"/>
    </source>
</evidence>
<feature type="domain" description="Phorbol-ester/DAG-type" evidence="15">
    <location>
        <begin position="147"/>
        <end position="198"/>
    </location>
</feature>
<feature type="domain" description="Phorbol-ester/DAG-type" evidence="15">
    <location>
        <begin position="80"/>
        <end position="129"/>
    </location>
</feature>
<comment type="similarity">
    <text evidence="3 13">Belongs to the eukaryotic diacylglycerol kinase family.</text>
</comment>
<dbReference type="EC" id="2.7.1.107" evidence="13"/>
<dbReference type="PRINTS" id="PR00008">
    <property type="entry name" value="DAGPEDOMAIN"/>
</dbReference>
<dbReference type="Pfam" id="PF00609">
    <property type="entry name" value="DAGK_acc"/>
    <property type="match status" value="1"/>
</dbReference>
<keyword evidence="8" id="KW-0863">Zinc-finger</keyword>
<keyword evidence="10" id="KW-0862">Zinc</keyword>
<comment type="caution">
    <text evidence="18">The sequence shown here is derived from an EMBL/GenBank/DDBJ whole genome shotgun (WGS) entry which is preliminary data.</text>
</comment>
<evidence type="ECO:0000256" key="2">
    <source>
        <dbReference type="ARBA" id="ARBA00004370"/>
    </source>
</evidence>
<protein>
    <recommendedName>
        <fullName evidence="13">Diacylglycerol kinase</fullName>
        <shortName evidence="13">DAG kinase</shortName>
        <ecNumber evidence="13">2.7.1.107</ecNumber>
    </recommendedName>
</protein>
<evidence type="ECO:0000256" key="13">
    <source>
        <dbReference type="RuleBase" id="RU361128"/>
    </source>
</evidence>
<dbReference type="GO" id="GO:0008270">
    <property type="term" value="F:zinc ion binding"/>
    <property type="evidence" value="ECO:0007669"/>
    <property type="project" value="UniProtKB-KW"/>
</dbReference>
<dbReference type="PANTHER" id="PTHR11255:SF54">
    <property type="entry name" value="DIACYLGLYCEROL KINASE THETA"/>
    <property type="match status" value="1"/>
</dbReference>
<dbReference type="Proteomes" id="UP001187531">
    <property type="component" value="Unassembled WGS sequence"/>
</dbReference>
<comment type="subcellular location">
    <subcellularLocation>
        <location evidence="2">Membrane</location>
    </subcellularLocation>
</comment>
<keyword evidence="9 13" id="KW-0418">Kinase</keyword>
<dbReference type="InterPro" id="IPR046349">
    <property type="entry name" value="C1-like_sf"/>
</dbReference>
<evidence type="ECO:0000259" key="16">
    <source>
        <dbReference type="PROSITE" id="PS50146"/>
    </source>
</evidence>
<keyword evidence="19" id="KW-1185">Reference proteome</keyword>
<feature type="region of interest" description="Disordered" evidence="14">
    <location>
        <begin position="237"/>
        <end position="273"/>
    </location>
</feature>
<dbReference type="AlphaFoldDB" id="A0AA88HB85"/>
<dbReference type="EMBL" id="JAVRJZ010000067">
    <property type="protein sequence ID" value="KAK2703869.1"/>
    <property type="molecule type" value="Genomic_DNA"/>
</dbReference>
<dbReference type="FunFam" id="2.60.200.40:FF:000004">
    <property type="entry name" value="Diacylglycerol kinase"/>
    <property type="match status" value="1"/>
</dbReference>
<dbReference type="PANTHER" id="PTHR11255">
    <property type="entry name" value="DIACYLGLYCEROL KINASE"/>
    <property type="match status" value="1"/>
</dbReference>
<evidence type="ECO:0000256" key="12">
    <source>
        <dbReference type="ARBA" id="ARBA00023136"/>
    </source>
</evidence>
<dbReference type="InterPro" id="IPR002219">
    <property type="entry name" value="PKC_DAG/PE"/>
</dbReference>
<evidence type="ECO:0000259" key="17">
    <source>
        <dbReference type="PROSITE" id="PS50200"/>
    </source>
</evidence>
<organism evidence="18 19">
    <name type="scientific">Artemia franciscana</name>
    <name type="common">Brine shrimp</name>
    <name type="synonym">Artemia sanfranciscana</name>
    <dbReference type="NCBI Taxonomy" id="6661"/>
    <lineage>
        <taxon>Eukaryota</taxon>
        <taxon>Metazoa</taxon>
        <taxon>Ecdysozoa</taxon>
        <taxon>Arthropoda</taxon>
        <taxon>Crustacea</taxon>
        <taxon>Branchiopoda</taxon>
        <taxon>Anostraca</taxon>
        <taxon>Artemiidae</taxon>
        <taxon>Artemia</taxon>
    </lineage>
</organism>
<dbReference type="InterPro" id="IPR000756">
    <property type="entry name" value="Diacylglycerol_kin_accessory"/>
</dbReference>
<feature type="compositionally biased region" description="Basic and acidic residues" evidence="14">
    <location>
        <begin position="247"/>
        <end position="273"/>
    </location>
</feature>
<dbReference type="SMART" id="SM00046">
    <property type="entry name" value="DAGKc"/>
    <property type="match status" value="1"/>
</dbReference>
<evidence type="ECO:0000256" key="1">
    <source>
        <dbReference type="ARBA" id="ARBA00001383"/>
    </source>
</evidence>
<dbReference type="SMART" id="SM00109">
    <property type="entry name" value="C1"/>
    <property type="match status" value="3"/>
</dbReference>
<feature type="region of interest" description="Disordered" evidence="14">
    <location>
        <begin position="898"/>
        <end position="924"/>
    </location>
</feature>
<accession>A0AA88HB85</accession>
<dbReference type="CDD" id="cd20804">
    <property type="entry name" value="C1_DGKtheta_typeV_rpt2"/>
    <property type="match status" value="1"/>
</dbReference>
<dbReference type="PROSITE" id="PS00479">
    <property type="entry name" value="ZF_DAG_PE_1"/>
    <property type="match status" value="2"/>
</dbReference>
<gene>
    <name evidence="18" type="ORF">QYM36_017796</name>
</gene>
<evidence type="ECO:0000256" key="10">
    <source>
        <dbReference type="ARBA" id="ARBA00022833"/>
    </source>
</evidence>
<dbReference type="InterPro" id="IPR017438">
    <property type="entry name" value="ATP-NAD_kinase_N"/>
</dbReference>
<dbReference type="GO" id="GO:0005524">
    <property type="term" value="F:ATP binding"/>
    <property type="evidence" value="ECO:0007669"/>
    <property type="project" value="UniProtKB-KW"/>
</dbReference>
<keyword evidence="5" id="KW-0479">Metal-binding</keyword>
<feature type="domain" description="Phorbol-ester/DAG-type" evidence="15">
    <location>
        <begin position="17"/>
        <end position="67"/>
    </location>
</feature>
<dbReference type="FunFam" id="3.40.50.10330:FF:000011">
    <property type="entry name" value="Diacylglycerol kinase"/>
    <property type="match status" value="1"/>
</dbReference>
<dbReference type="Gene3D" id="3.40.50.10330">
    <property type="entry name" value="Probable inorganic polyphosphate/atp-NAD kinase, domain 1"/>
    <property type="match status" value="1"/>
</dbReference>
<dbReference type="InterPro" id="IPR001206">
    <property type="entry name" value="Diacylglycerol_kinase_cat_dom"/>
</dbReference>
<dbReference type="SUPFAM" id="SSF111331">
    <property type="entry name" value="NAD kinase/diacylglycerol kinase-like"/>
    <property type="match status" value="1"/>
</dbReference>
<dbReference type="InterPro" id="IPR016064">
    <property type="entry name" value="NAD/diacylglycerol_kinase_sf"/>
</dbReference>
<keyword evidence="6" id="KW-0677">Repeat</keyword>
<proteinExistence type="inferred from homology"/>
<dbReference type="PROSITE" id="PS50200">
    <property type="entry name" value="RA"/>
    <property type="match status" value="1"/>
</dbReference>
<evidence type="ECO:0000256" key="3">
    <source>
        <dbReference type="ARBA" id="ARBA00009280"/>
    </source>
</evidence>
<sequence>MASISDDSGCAIANNHGHYFVKKTFHKPSCCHHCAELLWGLIGQGFTCEVCNFIIHERCLRSVVSPCTSISSALVENPVAHCWSEPGHGSKRRFCNVCRKRFDDSLSLRCEMCEYHVHIECQDQSSANCRQAGSFVPGRTLGDIKPTHHWREGNLPTGAKCAFCRKACWSSDCLTGWRCEWCGISCHAQCQRNVSQDCNFGPLAPIILPPYSVSTPRIALGMEAVMGGLPRRRDAISPRQISDEFPSEGRCRDGWEDGCSSRERDRSREREDKEEEILKVFDGDTSLRRGSFRLVAVPRMASLEHLLAAALWAFHIQGDPSDYFLCDAYNDEETELEDLRPIPTLTRPSGKRPAILLRFRESLEAGWVRVHSGRLALKTPELPKLVPVSSETSTIDLLREALPLFGQEKENPDNYSVCEVILDKGSVLERIMGKEEIPWEVLKQIGRESIRQMHMTRFYPQPRVDPHGSNVALYLGNLPPNLAHRQYEKILTDILGKENRFNSLGPIYYEYGSMVLTYTNSDSAMEAFYIFRESSYEDKHLLVMILPNVVPELIPPEVKPLLVFVNVKSGGCQGLELITSYRRLLNPYQVYDLDYGGPLPGLYVFRKLANYRILVCGGDGTIGWVLQCLDNVGQDSVCSSPPCAIVPLGTGNDLARVLRWGPGYSGAEDPSTLLRDVIDAEEIRLDRWTVVFHPEEKTDPNQAGLAGAANEENSQIFVMNNYFGLGIDADLCLDFHNAREENPNKFNSRLHNKGVYVKMGLRKMMRRRMCKDLHKEIKIEVDGKPIELPPVEGIIILNILSWGSGANPWGPEREEHFSTPNHWDGILEIVGVTGVLHLGQIQSGLRSAMRIAQGGHIRIKIISEIPIQVDGEPWVQSPGEVVVLKSALKATMLKKPRKFKRRNTDPHMGHSSTVHSKGETSRASRQNIVKLPPTSGERLITWPSTSQSIVKEEEVDKVTRRTSRLQVSEIARS</sequence>
<dbReference type="Pfam" id="PF24099">
    <property type="entry name" value="RBD_DGKtheta"/>
    <property type="match status" value="1"/>
</dbReference>
<dbReference type="InterPro" id="IPR000159">
    <property type="entry name" value="RA_dom"/>
</dbReference>
<dbReference type="PROSITE" id="PS50146">
    <property type="entry name" value="DAGK"/>
    <property type="match status" value="1"/>
</dbReference>
<dbReference type="GO" id="GO:0016020">
    <property type="term" value="C:membrane"/>
    <property type="evidence" value="ECO:0007669"/>
    <property type="project" value="UniProtKB-SubCell"/>
</dbReference>
<dbReference type="InterPro" id="IPR020454">
    <property type="entry name" value="DAG/PE-bd"/>
</dbReference>
<evidence type="ECO:0000256" key="7">
    <source>
        <dbReference type="ARBA" id="ARBA00022741"/>
    </source>
</evidence>
<dbReference type="Gene3D" id="3.10.20.90">
    <property type="entry name" value="Phosphatidylinositol 3-kinase Catalytic Subunit, Chain A, domain 1"/>
    <property type="match status" value="1"/>
</dbReference>
<evidence type="ECO:0000256" key="8">
    <source>
        <dbReference type="ARBA" id="ARBA00022771"/>
    </source>
</evidence>
<evidence type="ECO:0000256" key="4">
    <source>
        <dbReference type="ARBA" id="ARBA00022679"/>
    </source>
</evidence>
<dbReference type="InterPro" id="IPR029071">
    <property type="entry name" value="Ubiquitin-like_domsf"/>
</dbReference>
<dbReference type="Gene3D" id="3.30.60.20">
    <property type="match status" value="2"/>
</dbReference>
<keyword evidence="12" id="KW-0472">Membrane</keyword>
<keyword evidence="4 13" id="KW-0808">Transferase</keyword>
<dbReference type="CDD" id="cd20803">
    <property type="entry name" value="C1_DGKtheta_typeV_rpt1"/>
    <property type="match status" value="1"/>
</dbReference>
<evidence type="ECO:0000256" key="5">
    <source>
        <dbReference type="ARBA" id="ARBA00022723"/>
    </source>
</evidence>
<dbReference type="Gene3D" id="2.60.200.40">
    <property type="match status" value="1"/>
</dbReference>
<dbReference type="GO" id="GO:0007200">
    <property type="term" value="P:phospholipase C-activating G protein-coupled receptor signaling pathway"/>
    <property type="evidence" value="ECO:0007669"/>
    <property type="project" value="InterPro"/>
</dbReference>
<dbReference type="SUPFAM" id="SSF57889">
    <property type="entry name" value="Cysteine-rich domain"/>
    <property type="match status" value="3"/>
</dbReference>
<comment type="catalytic activity">
    <reaction evidence="1 13">
        <text>a 1,2-diacyl-sn-glycerol + ATP = a 1,2-diacyl-sn-glycero-3-phosphate + ADP + H(+)</text>
        <dbReference type="Rhea" id="RHEA:10272"/>
        <dbReference type="ChEBI" id="CHEBI:15378"/>
        <dbReference type="ChEBI" id="CHEBI:17815"/>
        <dbReference type="ChEBI" id="CHEBI:30616"/>
        <dbReference type="ChEBI" id="CHEBI:58608"/>
        <dbReference type="ChEBI" id="CHEBI:456216"/>
        <dbReference type="EC" id="2.7.1.107"/>
    </reaction>
</comment>
<evidence type="ECO:0000256" key="14">
    <source>
        <dbReference type="SAM" id="MobiDB-lite"/>
    </source>
</evidence>
<evidence type="ECO:0000256" key="11">
    <source>
        <dbReference type="ARBA" id="ARBA00022840"/>
    </source>
</evidence>
<dbReference type="Pfam" id="PF00788">
    <property type="entry name" value="RA"/>
    <property type="match status" value="2"/>
</dbReference>
<name>A0AA88HB85_ARTSF</name>
<dbReference type="CDD" id="cd20854">
    <property type="entry name" value="C1_DGKtheta_typeV_rpt3"/>
    <property type="match status" value="1"/>
</dbReference>
<keyword evidence="7 13" id="KW-0547">Nucleotide-binding</keyword>
<dbReference type="InterPro" id="IPR037607">
    <property type="entry name" value="DGK"/>
</dbReference>
<dbReference type="SUPFAM" id="SSF54236">
    <property type="entry name" value="Ubiquitin-like"/>
    <property type="match status" value="2"/>
</dbReference>
<dbReference type="PROSITE" id="PS50081">
    <property type="entry name" value="ZF_DAG_PE_2"/>
    <property type="match status" value="3"/>
</dbReference>
<evidence type="ECO:0000313" key="18">
    <source>
        <dbReference type="EMBL" id="KAK2703869.1"/>
    </source>
</evidence>
<evidence type="ECO:0000256" key="6">
    <source>
        <dbReference type="ARBA" id="ARBA00022737"/>
    </source>
</evidence>
<dbReference type="Pfam" id="PF00130">
    <property type="entry name" value="C1_1"/>
    <property type="match status" value="2"/>
</dbReference>
<feature type="domain" description="DAGKc" evidence="16">
    <location>
        <begin position="556"/>
        <end position="694"/>
    </location>
</feature>
<feature type="domain" description="Ras-associating" evidence="17">
    <location>
        <begin position="384"/>
        <end position="465"/>
    </location>
</feature>
<reference evidence="18" key="1">
    <citation type="submission" date="2023-07" db="EMBL/GenBank/DDBJ databases">
        <title>Chromosome-level genome assembly of Artemia franciscana.</title>
        <authorList>
            <person name="Jo E."/>
        </authorList>
    </citation>
    <scope>NUCLEOTIDE SEQUENCE</scope>
    <source>
        <tissue evidence="18">Whole body</tissue>
    </source>
</reference>
<dbReference type="SMART" id="SM00045">
    <property type="entry name" value="DAGKa"/>
    <property type="match status" value="1"/>
</dbReference>
<dbReference type="Pfam" id="PF00781">
    <property type="entry name" value="DAGK_cat"/>
    <property type="match status" value="1"/>
</dbReference>